<dbReference type="RefSeq" id="WP_129228047.1">
    <property type="nucleotide sequence ID" value="NZ_QYBB01000020.1"/>
</dbReference>
<name>A0A4Q2U4X2_9HYPH</name>
<comment type="caution">
    <text evidence="1">The sequence shown here is derived from an EMBL/GenBank/DDBJ whole genome shotgun (WGS) entry which is preliminary data.</text>
</comment>
<reference evidence="1 2" key="1">
    <citation type="submission" date="2018-12" db="EMBL/GenBank/DDBJ databases">
        <authorList>
            <person name="Grouzdev D.S."/>
            <person name="Krutkina M.S."/>
        </authorList>
    </citation>
    <scope>NUCLEOTIDE SEQUENCE [LARGE SCALE GENOMIC DNA]</scope>
    <source>
        <strain evidence="1 2">RmlP026</strain>
    </source>
</reference>
<keyword evidence="2" id="KW-1185">Reference proteome</keyword>
<dbReference type="EMBL" id="QYBB01000020">
    <property type="protein sequence ID" value="RYC30848.1"/>
    <property type="molecule type" value="Genomic_DNA"/>
</dbReference>
<dbReference type="OrthoDB" id="8445418at2"/>
<dbReference type="Proteomes" id="UP000290759">
    <property type="component" value="Unassembled WGS sequence"/>
</dbReference>
<reference evidence="1 2" key="2">
    <citation type="submission" date="2019-02" db="EMBL/GenBank/DDBJ databases">
        <title>'Lichenibacterium ramalinii' gen. nov. sp. nov., 'Lichenibacterium minor' gen. nov. sp. nov.</title>
        <authorList>
            <person name="Pankratov T."/>
        </authorList>
    </citation>
    <scope>NUCLEOTIDE SEQUENCE [LARGE SCALE GENOMIC DNA]</scope>
    <source>
        <strain evidence="1 2">RmlP026</strain>
    </source>
</reference>
<gene>
    <name evidence="1" type="ORF">D3273_16815</name>
</gene>
<dbReference type="Pfam" id="PF12686">
    <property type="entry name" value="DUF3800"/>
    <property type="match status" value="1"/>
</dbReference>
<evidence type="ECO:0000313" key="2">
    <source>
        <dbReference type="Proteomes" id="UP000290759"/>
    </source>
</evidence>
<organism evidence="1 2">
    <name type="scientific">Lichenibacterium minor</name>
    <dbReference type="NCBI Taxonomy" id="2316528"/>
    <lineage>
        <taxon>Bacteria</taxon>
        <taxon>Pseudomonadati</taxon>
        <taxon>Pseudomonadota</taxon>
        <taxon>Alphaproteobacteria</taxon>
        <taxon>Hyphomicrobiales</taxon>
        <taxon>Lichenihabitantaceae</taxon>
        <taxon>Lichenibacterium</taxon>
    </lineage>
</organism>
<evidence type="ECO:0008006" key="3">
    <source>
        <dbReference type="Google" id="ProtNLM"/>
    </source>
</evidence>
<accession>A0A4Q2U4X2</accession>
<dbReference type="InterPro" id="IPR024524">
    <property type="entry name" value="DUF3800"/>
</dbReference>
<dbReference type="AlphaFoldDB" id="A0A4Q2U4X2"/>
<protein>
    <recommendedName>
        <fullName evidence="3">DUF3800 domain-containing protein</fullName>
    </recommendedName>
</protein>
<proteinExistence type="predicted"/>
<evidence type="ECO:0000313" key="1">
    <source>
        <dbReference type="EMBL" id="RYC30848.1"/>
    </source>
</evidence>
<sequence>MRPGLNKKVLCFVDEYGTAGQGPLYLGAVFVLARDAGRIDKRFSDLLEPSVAEVHAVAMRDGYLQGLLGRFWTEGSAGRVTLLNNKVAERGGTPPVLYAHAVVETVKIGLRHFKRDVLRRETVGNVDVVLDVNDHNDHPEFDAEMQRARTEDGPFKGVNRVTKLDSAASRLLQLADVVAYSRKWITGAEANADGLLKAYGVRVQ</sequence>